<reference evidence="2 3" key="1">
    <citation type="submission" date="2019-03" db="EMBL/GenBank/DDBJ databases">
        <title>The genome sequence of a newly discovered highly antifungal drug resistant Aspergillus species, Aspergillus tanneri NIH 1004.</title>
        <authorList>
            <person name="Mounaud S."/>
            <person name="Singh I."/>
            <person name="Joardar V."/>
            <person name="Pakala S."/>
            <person name="Pakala S."/>
            <person name="Venepally P."/>
            <person name="Hoover J."/>
            <person name="Nierman W."/>
            <person name="Chung J."/>
            <person name="Losada L."/>
        </authorList>
    </citation>
    <scope>NUCLEOTIDE SEQUENCE [LARGE SCALE GENOMIC DNA]</scope>
    <source>
        <strain evidence="2 3">NIH1004</strain>
    </source>
</reference>
<dbReference type="AlphaFoldDB" id="A0A4S3JBY0"/>
<dbReference type="VEuPathDB" id="FungiDB:EYZ11_008026"/>
<evidence type="ECO:0000313" key="3">
    <source>
        <dbReference type="Proteomes" id="UP000308092"/>
    </source>
</evidence>
<feature type="region of interest" description="Disordered" evidence="1">
    <location>
        <begin position="182"/>
        <end position="210"/>
    </location>
</feature>
<dbReference type="EMBL" id="SOSA01000329">
    <property type="protein sequence ID" value="THC92515.1"/>
    <property type="molecule type" value="Genomic_DNA"/>
</dbReference>
<feature type="compositionally biased region" description="Basic residues" evidence="1">
    <location>
        <begin position="1"/>
        <end position="11"/>
    </location>
</feature>
<comment type="caution">
    <text evidence="2">The sequence shown here is derived from an EMBL/GenBank/DDBJ whole genome shotgun (WGS) entry which is preliminary data.</text>
</comment>
<feature type="compositionally biased region" description="Polar residues" evidence="1">
    <location>
        <begin position="195"/>
        <end position="210"/>
    </location>
</feature>
<protein>
    <submittedName>
        <fullName evidence="2">Uncharacterized protein</fullName>
    </submittedName>
</protein>
<dbReference type="Proteomes" id="UP000308092">
    <property type="component" value="Unassembled WGS sequence"/>
</dbReference>
<keyword evidence="3" id="KW-1185">Reference proteome</keyword>
<gene>
    <name evidence="2" type="ORF">EYZ11_008026</name>
</gene>
<feature type="region of interest" description="Disordered" evidence="1">
    <location>
        <begin position="1"/>
        <end position="20"/>
    </location>
</feature>
<proteinExistence type="predicted"/>
<sequence length="210" mass="23421">MSCSKCKRRHRSQQEVEQAQETAIKAALSENPQLSEKDLLVHDFKKGKAPASANRQRPLPVYAWHQYIPTGHFQDFRIQPAPQQNIRIQEFPTYGLPVPPPFHAEPVTRAPPVMQPDFAALNPFTYLLDGTPIAHDRGMDYVVPRLNPTDHPNSDPNLRAAIAPGSQLGSLYLGQNELLRAPITGNPRAPPLGPINSSSTWPRSNYQPPM</sequence>
<accession>A0A4S3JBY0</accession>
<evidence type="ECO:0000256" key="1">
    <source>
        <dbReference type="SAM" id="MobiDB-lite"/>
    </source>
</evidence>
<name>A0A4S3JBY0_9EURO</name>
<evidence type="ECO:0000313" key="2">
    <source>
        <dbReference type="EMBL" id="THC92515.1"/>
    </source>
</evidence>
<organism evidence="2 3">
    <name type="scientific">Aspergillus tanneri</name>
    <dbReference type="NCBI Taxonomy" id="1220188"/>
    <lineage>
        <taxon>Eukaryota</taxon>
        <taxon>Fungi</taxon>
        <taxon>Dikarya</taxon>
        <taxon>Ascomycota</taxon>
        <taxon>Pezizomycotina</taxon>
        <taxon>Eurotiomycetes</taxon>
        <taxon>Eurotiomycetidae</taxon>
        <taxon>Eurotiales</taxon>
        <taxon>Aspergillaceae</taxon>
        <taxon>Aspergillus</taxon>
        <taxon>Aspergillus subgen. Circumdati</taxon>
    </lineage>
</organism>